<evidence type="ECO:0000256" key="2">
    <source>
        <dbReference type="PROSITE-ProRule" id="PRU00708"/>
    </source>
</evidence>
<gene>
    <name evidence="3" type="primary">PCMP-H8</name>
    <name evidence="3" type="ORF">KSP39_PZI019770</name>
</gene>
<evidence type="ECO:0000313" key="3">
    <source>
        <dbReference type="EMBL" id="KAK8923937.1"/>
    </source>
</evidence>
<protein>
    <submittedName>
        <fullName evidence="3">Pentatricopeptide repeat-containing protein</fullName>
    </submittedName>
</protein>
<evidence type="ECO:0000313" key="4">
    <source>
        <dbReference type="Proteomes" id="UP001418222"/>
    </source>
</evidence>
<dbReference type="AlphaFoldDB" id="A0AAP0B1T9"/>
<dbReference type="Proteomes" id="UP001418222">
    <property type="component" value="Unassembled WGS sequence"/>
</dbReference>
<dbReference type="FunFam" id="1.25.40.10:FF:000090">
    <property type="entry name" value="Pentatricopeptide repeat-containing protein, chloroplastic"/>
    <property type="match status" value="1"/>
</dbReference>
<dbReference type="NCBIfam" id="TIGR00756">
    <property type="entry name" value="PPR"/>
    <property type="match status" value="5"/>
</dbReference>
<dbReference type="Gene3D" id="1.25.40.10">
    <property type="entry name" value="Tetratricopeptide repeat domain"/>
    <property type="match status" value="5"/>
</dbReference>
<proteinExistence type="predicted"/>
<feature type="repeat" description="PPR" evidence="2">
    <location>
        <begin position="221"/>
        <end position="255"/>
    </location>
</feature>
<organism evidence="3 4">
    <name type="scientific">Platanthera zijinensis</name>
    <dbReference type="NCBI Taxonomy" id="2320716"/>
    <lineage>
        <taxon>Eukaryota</taxon>
        <taxon>Viridiplantae</taxon>
        <taxon>Streptophyta</taxon>
        <taxon>Embryophyta</taxon>
        <taxon>Tracheophyta</taxon>
        <taxon>Spermatophyta</taxon>
        <taxon>Magnoliopsida</taxon>
        <taxon>Liliopsida</taxon>
        <taxon>Asparagales</taxon>
        <taxon>Orchidaceae</taxon>
        <taxon>Orchidoideae</taxon>
        <taxon>Orchideae</taxon>
        <taxon>Orchidinae</taxon>
        <taxon>Platanthera</taxon>
    </lineage>
</organism>
<feature type="repeat" description="PPR" evidence="2">
    <location>
        <begin position="626"/>
        <end position="660"/>
    </location>
</feature>
<comment type="caution">
    <text evidence="3">The sequence shown here is derived from an EMBL/GenBank/DDBJ whole genome shotgun (WGS) entry which is preliminary data.</text>
</comment>
<keyword evidence="4" id="KW-1185">Reference proteome</keyword>
<sequence>MLLNFHNPSLSSKSEIRHNPRDWDSVFNHHIKLKNDGAILKSYSEMESSGVSPRRDQLPVILKACARLRNFEFGRKIHSSIVKSGLVDDTKAMTALIDFYCKIGFLDVALNLFDEMRDRDLVSWNTMMCGFAENLRSMDSLSLFRRMRRDGLLPNAITLVSLLSSCRELYELKLGREIHCYCLKRGFFDSEVHVGTALVDFYSTFDVRASRLVFDLMEVRNKVTWNVILYAYVYSGDFDEMRILFVDMIIESSAPDYVAFLAVLESCADHGFLEFGRQVHQLAIKHGFHYDSFVANALIVMYGKCKDVDSSHEVFQKMPSLDPASWNAMLASYRNCGFFGKALDLFKTMRKRNAKVNSVTIATILSICGQSSNLRTGKELHSYVIKTGFCKDLAVESALLSMYVESNSMSCACRCFNKMKRRLLVSWNTLIKMLLDHGYEYWALELFEKMQQCHEKPNSYTMVSLLSGCGESSINAGKSIHGYIVRHELDVNPALCTALCSMYMSCEFEQAASYLFRTHSKRDVVSWNSMIANYFRIGKPCRALSFIREMHSEAKPDSTTIIITLLCCARMGNLQKGRILHAYTIRREMDLDFDSTYLGNALLTMYAKCGSLKDAAKLFGNRMRKDVISWNAMIAAYGMHGRGEGALKVFYRMLKTGEKPTGVTFVSILASCSHSGLVEVGKGLFCSMIEEYGIRPEIAHYGCIVDLLGRAGFLDSALNLVRSMPMEPDAGVWRALLGACKFSSDIHLARFIGEKLNEIEPMNSGNYILLSNIYAAAGSWEHARALKKQMKEMGLGRNPGTSWMVISDEVNSFSAGNKVLAQVDNISDKLERLLDNLISNWVLSLKKGALAIRLI</sequence>
<dbReference type="InterPro" id="IPR002885">
    <property type="entry name" value="PPR_rpt"/>
</dbReference>
<dbReference type="Pfam" id="PF20431">
    <property type="entry name" value="E_motif"/>
    <property type="match status" value="1"/>
</dbReference>
<feature type="repeat" description="PPR" evidence="2">
    <location>
        <begin position="120"/>
        <end position="154"/>
    </location>
</feature>
<dbReference type="FunFam" id="1.25.40.10:FF:000073">
    <property type="entry name" value="Pentatricopeptide repeat-containing protein chloroplastic"/>
    <property type="match status" value="2"/>
</dbReference>
<dbReference type="PROSITE" id="PS51375">
    <property type="entry name" value="PPR"/>
    <property type="match status" value="6"/>
</dbReference>
<evidence type="ECO:0000256" key="1">
    <source>
        <dbReference type="ARBA" id="ARBA00022737"/>
    </source>
</evidence>
<dbReference type="InterPro" id="IPR046848">
    <property type="entry name" value="E_motif"/>
</dbReference>
<name>A0AAP0B1T9_9ASPA</name>
<dbReference type="InterPro" id="IPR046960">
    <property type="entry name" value="PPR_At4g14850-like_plant"/>
</dbReference>
<dbReference type="Pfam" id="PF01535">
    <property type="entry name" value="PPR"/>
    <property type="match status" value="4"/>
</dbReference>
<dbReference type="Pfam" id="PF13041">
    <property type="entry name" value="PPR_2"/>
    <property type="match status" value="3"/>
</dbReference>
<dbReference type="FunFam" id="1.25.40.10:FF:000344">
    <property type="entry name" value="Pentatricopeptide repeat-containing protein"/>
    <property type="match status" value="1"/>
</dbReference>
<feature type="repeat" description="PPR" evidence="2">
    <location>
        <begin position="89"/>
        <end position="119"/>
    </location>
</feature>
<accession>A0AAP0B1T9</accession>
<dbReference type="GO" id="GO:0003729">
    <property type="term" value="F:mRNA binding"/>
    <property type="evidence" value="ECO:0007669"/>
    <property type="project" value="UniProtKB-ARBA"/>
</dbReference>
<dbReference type="GO" id="GO:0009451">
    <property type="term" value="P:RNA modification"/>
    <property type="evidence" value="ECO:0007669"/>
    <property type="project" value="InterPro"/>
</dbReference>
<dbReference type="PANTHER" id="PTHR47926:SF482">
    <property type="entry name" value="PENTATRICOPEPTIDE REPEAT-CONTAINING PROTEIN CHLOROPLASTIC"/>
    <property type="match status" value="1"/>
</dbReference>
<reference evidence="3 4" key="1">
    <citation type="journal article" date="2022" name="Nat. Plants">
        <title>Genomes of leafy and leafless Platanthera orchids illuminate the evolution of mycoheterotrophy.</title>
        <authorList>
            <person name="Li M.H."/>
            <person name="Liu K.W."/>
            <person name="Li Z."/>
            <person name="Lu H.C."/>
            <person name="Ye Q.L."/>
            <person name="Zhang D."/>
            <person name="Wang J.Y."/>
            <person name="Li Y.F."/>
            <person name="Zhong Z.M."/>
            <person name="Liu X."/>
            <person name="Yu X."/>
            <person name="Liu D.K."/>
            <person name="Tu X.D."/>
            <person name="Liu B."/>
            <person name="Hao Y."/>
            <person name="Liao X.Y."/>
            <person name="Jiang Y.T."/>
            <person name="Sun W.H."/>
            <person name="Chen J."/>
            <person name="Chen Y.Q."/>
            <person name="Ai Y."/>
            <person name="Zhai J.W."/>
            <person name="Wu S.S."/>
            <person name="Zhou Z."/>
            <person name="Hsiao Y.Y."/>
            <person name="Wu W.L."/>
            <person name="Chen Y.Y."/>
            <person name="Lin Y.F."/>
            <person name="Hsu J.L."/>
            <person name="Li C.Y."/>
            <person name="Wang Z.W."/>
            <person name="Zhao X."/>
            <person name="Zhong W.Y."/>
            <person name="Ma X.K."/>
            <person name="Ma L."/>
            <person name="Huang J."/>
            <person name="Chen G.Z."/>
            <person name="Huang M.Z."/>
            <person name="Huang L."/>
            <person name="Peng D.H."/>
            <person name="Luo Y.B."/>
            <person name="Zou S.Q."/>
            <person name="Chen S.P."/>
            <person name="Lan S."/>
            <person name="Tsai W.C."/>
            <person name="Van de Peer Y."/>
            <person name="Liu Z.J."/>
        </authorList>
    </citation>
    <scope>NUCLEOTIDE SEQUENCE [LARGE SCALE GENOMIC DNA]</scope>
    <source>
        <strain evidence="3">Lor287</strain>
    </source>
</reference>
<dbReference type="InterPro" id="IPR011990">
    <property type="entry name" value="TPR-like_helical_dom_sf"/>
</dbReference>
<feature type="repeat" description="PPR" evidence="2">
    <location>
        <begin position="322"/>
        <end position="356"/>
    </location>
</feature>
<feature type="repeat" description="PPR" evidence="2">
    <location>
        <begin position="523"/>
        <end position="553"/>
    </location>
</feature>
<dbReference type="PANTHER" id="PTHR47926">
    <property type="entry name" value="PENTATRICOPEPTIDE REPEAT-CONTAINING PROTEIN"/>
    <property type="match status" value="1"/>
</dbReference>
<dbReference type="EMBL" id="JBBWWQ010000017">
    <property type="protein sequence ID" value="KAK8923937.1"/>
    <property type="molecule type" value="Genomic_DNA"/>
</dbReference>
<keyword evidence="1" id="KW-0677">Repeat</keyword>